<gene>
    <name evidence="1" type="ORF">WN944_018491</name>
</gene>
<evidence type="ECO:0000313" key="2">
    <source>
        <dbReference type="Proteomes" id="UP001428341"/>
    </source>
</evidence>
<organism evidence="1 2">
    <name type="scientific">Citrus x changshan-huyou</name>
    <dbReference type="NCBI Taxonomy" id="2935761"/>
    <lineage>
        <taxon>Eukaryota</taxon>
        <taxon>Viridiplantae</taxon>
        <taxon>Streptophyta</taxon>
        <taxon>Embryophyta</taxon>
        <taxon>Tracheophyta</taxon>
        <taxon>Spermatophyta</taxon>
        <taxon>Magnoliopsida</taxon>
        <taxon>eudicotyledons</taxon>
        <taxon>Gunneridae</taxon>
        <taxon>Pentapetalae</taxon>
        <taxon>rosids</taxon>
        <taxon>malvids</taxon>
        <taxon>Sapindales</taxon>
        <taxon>Rutaceae</taxon>
        <taxon>Aurantioideae</taxon>
        <taxon>Citrus</taxon>
    </lineage>
</organism>
<reference evidence="1 2" key="1">
    <citation type="submission" date="2024-05" db="EMBL/GenBank/DDBJ databases">
        <title>Haplotype-resolved chromosome-level genome assembly of Huyou (Citrus changshanensis).</title>
        <authorList>
            <person name="Miao C."/>
            <person name="Chen W."/>
            <person name="Wu Y."/>
            <person name="Wang L."/>
            <person name="Zhao S."/>
            <person name="Grierson D."/>
            <person name="Xu C."/>
            <person name="Chen K."/>
        </authorList>
    </citation>
    <scope>NUCLEOTIDE SEQUENCE [LARGE SCALE GENOMIC DNA]</scope>
    <source>
        <strain evidence="1">01-14</strain>
        <tissue evidence="1">Leaf</tissue>
    </source>
</reference>
<comment type="caution">
    <text evidence="1">The sequence shown here is derived from an EMBL/GenBank/DDBJ whole genome shotgun (WGS) entry which is preliminary data.</text>
</comment>
<sequence length="154" mass="18262">MNTSLNRKAEKSKKEASNKHRHETYNFYGFCYGVQVLGGIALKYDILTNVNRHRIVKWMVSKNIPHLELLDKFRAPVLKSKQVLKKTSKKNKEPYYQSVRRYCTMILTWVDESRSKNRYDYVVHKLNTFKVDVAEIKVEVAEIKMAMVEDRKVF</sequence>
<dbReference type="EMBL" id="JBCGBO010000007">
    <property type="protein sequence ID" value="KAK9187101.1"/>
    <property type="molecule type" value="Genomic_DNA"/>
</dbReference>
<protein>
    <submittedName>
        <fullName evidence="1">Uncharacterized protein</fullName>
    </submittedName>
</protein>
<evidence type="ECO:0000313" key="1">
    <source>
        <dbReference type="EMBL" id="KAK9187101.1"/>
    </source>
</evidence>
<dbReference type="AlphaFoldDB" id="A0AAP0QIK3"/>
<accession>A0AAP0QIK3</accession>
<keyword evidence="2" id="KW-1185">Reference proteome</keyword>
<proteinExistence type="predicted"/>
<dbReference type="Proteomes" id="UP001428341">
    <property type="component" value="Unassembled WGS sequence"/>
</dbReference>
<name>A0AAP0QIK3_9ROSI</name>